<dbReference type="InterPro" id="IPR003738">
    <property type="entry name" value="SRAP"/>
</dbReference>
<keyword evidence="5" id="KW-0190">Covalent protein-DNA linkage</keyword>
<proteinExistence type="inferred from homology"/>
<keyword evidence="7" id="KW-0456">Lyase</keyword>
<dbReference type="RefSeq" id="WP_345211778.1">
    <property type="nucleotide sequence ID" value="NZ_BAABFT010000007.1"/>
</dbReference>
<dbReference type="Gene3D" id="3.90.1680.10">
    <property type="entry name" value="SOS response associated peptidase-like"/>
    <property type="match status" value="1"/>
</dbReference>
<keyword evidence="4 8" id="KW-0378">Hydrolase</keyword>
<evidence type="ECO:0000313" key="9">
    <source>
        <dbReference type="EMBL" id="GAA4325977.1"/>
    </source>
</evidence>
<evidence type="ECO:0000256" key="8">
    <source>
        <dbReference type="RuleBase" id="RU364100"/>
    </source>
</evidence>
<dbReference type="Proteomes" id="UP001500582">
    <property type="component" value="Unassembled WGS sequence"/>
</dbReference>
<reference evidence="10" key="1">
    <citation type="journal article" date="2019" name="Int. J. Syst. Evol. Microbiol.">
        <title>The Global Catalogue of Microorganisms (GCM) 10K type strain sequencing project: providing services to taxonomists for standard genome sequencing and annotation.</title>
        <authorList>
            <consortium name="The Broad Institute Genomics Platform"/>
            <consortium name="The Broad Institute Genome Sequencing Center for Infectious Disease"/>
            <person name="Wu L."/>
            <person name="Ma J."/>
        </authorList>
    </citation>
    <scope>NUCLEOTIDE SEQUENCE [LARGE SCALE GENOMIC DNA]</scope>
    <source>
        <strain evidence="10">JCM 17705</strain>
    </source>
</reference>
<organism evidence="9 10">
    <name type="scientific">Mucilaginibacter gynuensis</name>
    <dbReference type="NCBI Taxonomy" id="1302236"/>
    <lineage>
        <taxon>Bacteria</taxon>
        <taxon>Pseudomonadati</taxon>
        <taxon>Bacteroidota</taxon>
        <taxon>Sphingobacteriia</taxon>
        <taxon>Sphingobacteriales</taxon>
        <taxon>Sphingobacteriaceae</taxon>
        <taxon>Mucilaginibacter</taxon>
    </lineage>
</organism>
<evidence type="ECO:0000256" key="1">
    <source>
        <dbReference type="ARBA" id="ARBA00008136"/>
    </source>
</evidence>
<accession>A0ABP8GKB6</accession>
<dbReference type="EC" id="3.4.-.-" evidence="8"/>
<name>A0ABP8GKB6_9SPHI</name>
<protein>
    <recommendedName>
        <fullName evidence="8">Abasic site processing protein</fullName>
        <ecNumber evidence="8">3.4.-.-</ecNumber>
    </recommendedName>
</protein>
<dbReference type="InterPro" id="IPR036590">
    <property type="entry name" value="SRAP-like"/>
</dbReference>
<keyword evidence="3" id="KW-0227">DNA damage</keyword>
<dbReference type="PANTHER" id="PTHR13604:SF0">
    <property type="entry name" value="ABASIC SITE PROCESSING PROTEIN HMCES"/>
    <property type="match status" value="1"/>
</dbReference>
<evidence type="ECO:0000256" key="5">
    <source>
        <dbReference type="ARBA" id="ARBA00023124"/>
    </source>
</evidence>
<evidence type="ECO:0000256" key="3">
    <source>
        <dbReference type="ARBA" id="ARBA00022763"/>
    </source>
</evidence>
<gene>
    <name evidence="9" type="ORF">GCM10023149_28540</name>
</gene>
<comment type="caution">
    <text evidence="9">The sequence shown here is derived from an EMBL/GenBank/DDBJ whole genome shotgun (WGS) entry which is preliminary data.</text>
</comment>
<sequence length="270" mass="31290">MCRDISFHSEIKIVTDDFKGIKVAPDVARHPDELIHVTCEILPQYPIVVNRNDLHLVNMGWGVIPVYEQDPKMRQIRRRNMVNAQSERILGDKKSYWYKMRNNRCLIPTTGIYEHQKATGFKNKIPYHVSEKGRAGFYVPALYQVSQEVDHYTGEIFSVPSFTMITRSANNVMAWIHNDGDNKHRMPLFLTQEMEKAWLQADLKEGDMDEIFHYCIPDEDLEYHPVFSIRGGKPHPDGHLKNVRYNWGDKLPVFGSESKANGNVQPSLFS</sequence>
<evidence type="ECO:0000256" key="7">
    <source>
        <dbReference type="ARBA" id="ARBA00023239"/>
    </source>
</evidence>
<evidence type="ECO:0000313" key="10">
    <source>
        <dbReference type="Proteomes" id="UP001500582"/>
    </source>
</evidence>
<keyword evidence="6" id="KW-0238">DNA-binding</keyword>
<keyword evidence="2 8" id="KW-0645">Protease</keyword>
<evidence type="ECO:0000256" key="6">
    <source>
        <dbReference type="ARBA" id="ARBA00023125"/>
    </source>
</evidence>
<keyword evidence="10" id="KW-1185">Reference proteome</keyword>
<dbReference type="SUPFAM" id="SSF143081">
    <property type="entry name" value="BB1717-like"/>
    <property type="match status" value="1"/>
</dbReference>
<dbReference type="PANTHER" id="PTHR13604">
    <property type="entry name" value="DC12-RELATED"/>
    <property type="match status" value="1"/>
</dbReference>
<comment type="similarity">
    <text evidence="1 8">Belongs to the SOS response-associated peptidase family.</text>
</comment>
<dbReference type="EMBL" id="BAABFT010000007">
    <property type="protein sequence ID" value="GAA4325977.1"/>
    <property type="molecule type" value="Genomic_DNA"/>
</dbReference>
<dbReference type="Pfam" id="PF02586">
    <property type="entry name" value="SRAP"/>
    <property type="match status" value="1"/>
</dbReference>
<evidence type="ECO:0000256" key="4">
    <source>
        <dbReference type="ARBA" id="ARBA00022801"/>
    </source>
</evidence>
<evidence type="ECO:0000256" key="2">
    <source>
        <dbReference type="ARBA" id="ARBA00022670"/>
    </source>
</evidence>